<evidence type="ECO:0000256" key="9">
    <source>
        <dbReference type="ARBA" id="ARBA00023136"/>
    </source>
</evidence>
<dbReference type="STRING" id="883081.HMPREF9698_01364"/>
<dbReference type="RefSeq" id="WP_003778394.1">
    <property type="nucleotide sequence ID" value="NZ_JH992960.1"/>
</dbReference>
<evidence type="ECO:0000256" key="3">
    <source>
        <dbReference type="ARBA" id="ARBA00022516"/>
    </source>
</evidence>
<evidence type="ECO:0000313" key="16">
    <source>
        <dbReference type="Proteomes" id="UP000009875"/>
    </source>
</evidence>
<feature type="transmembrane region" description="Helical" evidence="13">
    <location>
        <begin position="39"/>
        <end position="55"/>
    </location>
</feature>
<keyword evidence="4" id="KW-0808">Transferase</keyword>
<keyword evidence="10" id="KW-0594">Phospholipid biosynthesis</keyword>
<evidence type="ECO:0000256" key="8">
    <source>
        <dbReference type="ARBA" id="ARBA00023098"/>
    </source>
</evidence>
<dbReference type="eggNOG" id="COG1502">
    <property type="taxonomic scope" value="Bacteria"/>
</dbReference>
<name>K9E925_9LACT</name>
<dbReference type="InterPro" id="IPR025202">
    <property type="entry name" value="PLD-like_dom"/>
</dbReference>
<dbReference type="PANTHER" id="PTHR21248:SF22">
    <property type="entry name" value="PHOSPHOLIPASE D"/>
    <property type="match status" value="1"/>
</dbReference>
<evidence type="ECO:0000256" key="2">
    <source>
        <dbReference type="ARBA" id="ARBA00022475"/>
    </source>
</evidence>
<evidence type="ECO:0000256" key="4">
    <source>
        <dbReference type="ARBA" id="ARBA00022679"/>
    </source>
</evidence>
<dbReference type="HOGENOM" id="CLU_038053_1_2_9"/>
<feature type="domain" description="PLD phosphodiesterase" evidence="14">
    <location>
        <begin position="243"/>
        <end position="270"/>
    </location>
</feature>
<accession>K9E925</accession>
<dbReference type="Pfam" id="PF13396">
    <property type="entry name" value="PLDc_N"/>
    <property type="match status" value="1"/>
</dbReference>
<evidence type="ECO:0000256" key="11">
    <source>
        <dbReference type="ARBA" id="ARBA00023264"/>
    </source>
</evidence>
<keyword evidence="5 13" id="KW-0812">Transmembrane</keyword>
<dbReference type="NCBIfam" id="TIGR04265">
    <property type="entry name" value="bac_cardiolipin"/>
    <property type="match status" value="1"/>
</dbReference>
<dbReference type="SUPFAM" id="SSF56024">
    <property type="entry name" value="Phospholipase D/nuclease"/>
    <property type="match status" value="2"/>
</dbReference>
<dbReference type="PATRIC" id="fig|883081.3.peg.1199"/>
<dbReference type="Pfam" id="PF13091">
    <property type="entry name" value="PLDc_2"/>
    <property type="match status" value="2"/>
</dbReference>
<dbReference type="InterPro" id="IPR027379">
    <property type="entry name" value="CLS_N"/>
</dbReference>
<dbReference type="AlphaFoldDB" id="K9E925"/>
<keyword evidence="11" id="KW-1208">Phospholipid metabolism</keyword>
<keyword evidence="6" id="KW-0677">Repeat</keyword>
<dbReference type="GO" id="GO:0032049">
    <property type="term" value="P:cardiolipin biosynthetic process"/>
    <property type="evidence" value="ECO:0007669"/>
    <property type="project" value="UniProtKB-UniRule"/>
</dbReference>
<dbReference type="PANTHER" id="PTHR21248">
    <property type="entry name" value="CARDIOLIPIN SYNTHASE"/>
    <property type="match status" value="1"/>
</dbReference>
<evidence type="ECO:0000256" key="12">
    <source>
        <dbReference type="NCBIfam" id="TIGR04265"/>
    </source>
</evidence>
<sequence length="512" mass="59477">MQFSKLGRKRIIRLGLLYLLQLGLLALFSILVASSAQNYLALVAISSLFFATIIINYDTQPEFKMSWIFIILFLPIFGGILYLFLRKQTQWNGYEEKLTEINKKVDLSLKDYPNILEDYPDMDPDAKHLSNFITKTFKVLPSNKTHSTYMPLGEDLFEALKEDLRQAKKYIFLEFYILEKGTMLDEILEILFDKAQEGLDIRLLYDDVGNILRIDENFVSYLNEKGIKTSVFNPLDWRLTFQYNYRDHRKIMVVDGKIGYTGGMNIGDNYINRVEKAGHWKDGGIRLEGQGVWGFTTMFLSLWDYLNDDTQDFRDFHPDEYKSANEVVTPGGYVHPFADDPTNRIQISESLYLKLIYNAKESIYLKTPYLIFSQKLYSALENAALSGVDVRIVTPGIPDKKIVFETTQSFYDKLLEVGVKIYEYAPGFIHEKVIIIDQDFAINGTINFDYRSLHHSFECGVLFYNTQSIIDMKNDFDNLFPICRQVSLEENQDISVPRQIMRSFLQFFAPLM</sequence>
<keyword evidence="8" id="KW-0443">Lipid metabolism</keyword>
<dbReference type="CDD" id="cd09154">
    <property type="entry name" value="PLDc_SMU_988_like_1"/>
    <property type="match status" value="1"/>
</dbReference>
<comment type="caution">
    <text evidence="15">The sequence shown here is derived from an EMBL/GenBank/DDBJ whole genome shotgun (WGS) entry which is preliminary data.</text>
</comment>
<keyword evidence="3" id="KW-0444">Lipid biosynthesis</keyword>
<evidence type="ECO:0000256" key="5">
    <source>
        <dbReference type="ARBA" id="ARBA00022692"/>
    </source>
</evidence>
<keyword evidence="9 13" id="KW-0472">Membrane</keyword>
<feature type="domain" description="PLD phosphodiesterase" evidence="14">
    <location>
        <begin position="425"/>
        <end position="452"/>
    </location>
</feature>
<dbReference type="GO" id="GO:0005886">
    <property type="term" value="C:plasma membrane"/>
    <property type="evidence" value="ECO:0007669"/>
    <property type="project" value="UniProtKB-SubCell"/>
</dbReference>
<reference evidence="15 16" key="1">
    <citation type="submission" date="2012-09" db="EMBL/GenBank/DDBJ databases">
        <title>The Genome Sequence of Alloiococcus otitis ATCC 51267.</title>
        <authorList>
            <consortium name="The Broad Institute Genome Sequencing Platform"/>
            <person name="Earl A."/>
            <person name="Ward D."/>
            <person name="Feldgarden M."/>
            <person name="Gevers D."/>
            <person name="Huys G."/>
            <person name="Walker B."/>
            <person name="Young S.K."/>
            <person name="Zeng Q."/>
            <person name="Gargeya S."/>
            <person name="Fitzgerald M."/>
            <person name="Haas B."/>
            <person name="Abouelleil A."/>
            <person name="Alvarado L."/>
            <person name="Arachchi H.M."/>
            <person name="Berlin A.M."/>
            <person name="Chapman S.B."/>
            <person name="Goldberg J."/>
            <person name="Griggs A."/>
            <person name="Gujja S."/>
            <person name="Hansen M."/>
            <person name="Howarth C."/>
            <person name="Imamovic A."/>
            <person name="Larimer J."/>
            <person name="McCowen C."/>
            <person name="Montmayeur A."/>
            <person name="Murphy C."/>
            <person name="Neiman D."/>
            <person name="Pearson M."/>
            <person name="Priest M."/>
            <person name="Roberts A."/>
            <person name="Saif S."/>
            <person name="Shea T."/>
            <person name="Sisk P."/>
            <person name="Sykes S."/>
            <person name="Wortman J."/>
            <person name="Nusbaum C."/>
            <person name="Birren B."/>
        </authorList>
    </citation>
    <scope>NUCLEOTIDE SEQUENCE [LARGE SCALE GENOMIC DNA]</scope>
    <source>
        <strain evidence="15 16">ATCC 51267</strain>
    </source>
</reference>
<evidence type="ECO:0000256" key="10">
    <source>
        <dbReference type="ARBA" id="ARBA00023209"/>
    </source>
</evidence>
<dbReference type="GO" id="GO:0008808">
    <property type="term" value="F:cardiolipin synthase activity"/>
    <property type="evidence" value="ECO:0007669"/>
    <property type="project" value="UniProtKB-UniRule"/>
</dbReference>
<evidence type="ECO:0000259" key="14">
    <source>
        <dbReference type="PROSITE" id="PS50035"/>
    </source>
</evidence>
<dbReference type="InterPro" id="IPR022924">
    <property type="entry name" value="Cardiolipin_synthase"/>
</dbReference>
<evidence type="ECO:0000256" key="7">
    <source>
        <dbReference type="ARBA" id="ARBA00022989"/>
    </source>
</evidence>
<protein>
    <recommendedName>
        <fullName evidence="12">Cardiolipin synthase</fullName>
        <ecNumber evidence="12">2.7.8.-</ecNumber>
    </recommendedName>
</protein>
<dbReference type="EC" id="2.7.8.-" evidence="12"/>
<dbReference type="PROSITE" id="PS50035">
    <property type="entry name" value="PLD"/>
    <property type="match status" value="2"/>
</dbReference>
<feature type="transmembrane region" description="Helical" evidence="13">
    <location>
        <begin position="12"/>
        <end position="33"/>
    </location>
</feature>
<gene>
    <name evidence="15" type="ORF">HMPREF9698_01364</name>
</gene>
<keyword evidence="2" id="KW-1003">Cell membrane</keyword>
<evidence type="ECO:0000313" key="15">
    <source>
        <dbReference type="EMBL" id="EKU93203.1"/>
    </source>
</evidence>
<dbReference type="SMART" id="SM00155">
    <property type="entry name" value="PLDc"/>
    <property type="match status" value="2"/>
</dbReference>
<dbReference type="Gene3D" id="3.30.870.10">
    <property type="entry name" value="Endonuclease Chain A"/>
    <property type="match status" value="2"/>
</dbReference>
<organism evidence="15 16">
    <name type="scientific">Alloiococcus otitis ATCC 51267</name>
    <dbReference type="NCBI Taxonomy" id="883081"/>
    <lineage>
        <taxon>Bacteria</taxon>
        <taxon>Bacillati</taxon>
        <taxon>Bacillota</taxon>
        <taxon>Bacilli</taxon>
        <taxon>Lactobacillales</taxon>
        <taxon>Carnobacteriaceae</taxon>
        <taxon>Alloiococcus</taxon>
    </lineage>
</organism>
<dbReference type="OrthoDB" id="9762009at2"/>
<evidence type="ECO:0000256" key="13">
    <source>
        <dbReference type="SAM" id="Phobius"/>
    </source>
</evidence>
<keyword evidence="16" id="KW-1185">Reference proteome</keyword>
<evidence type="ECO:0000256" key="6">
    <source>
        <dbReference type="ARBA" id="ARBA00022737"/>
    </source>
</evidence>
<comment type="subcellular location">
    <subcellularLocation>
        <location evidence="1">Cell membrane</location>
        <topology evidence="1">Multi-pass membrane protein</topology>
    </subcellularLocation>
</comment>
<dbReference type="Proteomes" id="UP000009875">
    <property type="component" value="Unassembled WGS sequence"/>
</dbReference>
<evidence type="ECO:0000256" key="1">
    <source>
        <dbReference type="ARBA" id="ARBA00004651"/>
    </source>
</evidence>
<keyword evidence="7 13" id="KW-1133">Transmembrane helix</keyword>
<dbReference type="EMBL" id="AGXA01000022">
    <property type="protein sequence ID" value="EKU93203.1"/>
    <property type="molecule type" value="Genomic_DNA"/>
</dbReference>
<feature type="transmembrane region" description="Helical" evidence="13">
    <location>
        <begin position="67"/>
        <end position="85"/>
    </location>
</feature>
<dbReference type="InterPro" id="IPR001736">
    <property type="entry name" value="PLipase_D/transphosphatidylase"/>
</dbReference>
<proteinExistence type="predicted"/>